<dbReference type="Pfam" id="PF00126">
    <property type="entry name" value="HTH_1"/>
    <property type="match status" value="1"/>
</dbReference>
<keyword evidence="2" id="KW-0805">Transcription regulation</keyword>
<evidence type="ECO:0000256" key="4">
    <source>
        <dbReference type="ARBA" id="ARBA00023163"/>
    </source>
</evidence>
<dbReference type="InterPro" id="IPR036388">
    <property type="entry name" value="WH-like_DNA-bd_sf"/>
</dbReference>
<dbReference type="GO" id="GO:0003677">
    <property type="term" value="F:DNA binding"/>
    <property type="evidence" value="ECO:0007669"/>
    <property type="project" value="UniProtKB-KW"/>
</dbReference>
<comment type="similarity">
    <text evidence="1">Belongs to the LysR transcriptional regulatory family.</text>
</comment>
<keyword evidence="4" id="KW-0804">Transcription</keyword>
<gene>
    <name evidence="6" type="ORF">FuraDRAFT_0660</name>
</gene>
<dbReference type="Proteomes" id="UP000003165">
    <property type="component" value="Unassembled WGS sequence"/>
</dbReference>
<dbReference type="Pfam" id="PF03466">
    <property type="entry name" value="LysR_substrate"/>
    <property type="match status" value="1"/>
</dbReference>
<feature type="domain" description="HTH lysR-type" evidence="5">
    <location>
        <begin position="1"/>
        <end position="58"/>
    </location>
</feature>
<dbReference type="SUPFAM" id="SSF46785">
    <property type="entry name" value="Winged helix' DNA-binding domain"/>
    <property type="match status" value="1"/>
</dbReference>
<name>B9Z0N8_9NEIS</name>
<keyword evidence="3" id="KW-0238">DNA-binding</keyword>
<dbReference type="SUPFAM" id="SSF53850">
    <property type="entry name" value="Periplasmic binding protein-like II"/>
    <property type="match status" value="1"/>
</dbReference>
<dbReference type="GO" id="GO:0003700">
    <property type="term" value="F:DNA-binding transcription factor activity"/>
    <property type="evidence" value="ECO:0007669"/>
    <property type="project" value="InterPro"/>
</dbReference>
<evidence type="ECO:0000313" key="6">
    <source>
        <dbReference type="EMBL" id="EEG09644.1"/>
    </source>
</evidence>
<dbReference type="eggNOG" id="COG0583">
    <property type="taxonomic scope" value="Bacteria"/>
</dbReference>
<dbReference type="InterPro" id="IPR005119">
    <property type="entry name" value="LysR_subst-bd"/>
</dbReference>
<comment type="caution">
    <text evidence="6">The sequence shown here is derived from an EMBL/GenBank/DDBJ whole genome shotgun (WGS) entry which is preliminary data.</text>
</comment>
<dbReference type="GO" id="GO:0032993">
    <property type="term" value="C:protein-DNA complex"/>
    <property type="evidence" value="ECO:0007669"/>
    <property type="project" value="TreeGrafter"/>
</dbReference>
<keyword evidence="7" id="KW-1185">Reference proteome</keyword>
<dbReference type="Gene3D" id="3.40.190.10">
    <property type="entry name" value="Periplasmic binding protein-like II"/>
    <property type="match status" value="2"/>
</dbReference>
<protein>
    <submittedName>
        <fullName evidence="6">Transcriptional regulator, LysR family</fullName>
    </submittedName>
</protein>
<accession>B9Z0N8</accession>
<evidence type="ECO:0000256" key="3">
    <source>
        <dbReference type="ARBA" id="ARBA00023125"/>
    </source>
</evidence>
<dbReference type="InterPro" id="IPR036390">
    <property type="entry name" value="WH_DNA-bd_sf"/>
</dbReference>
<dbReference type="AlphaFoldDB" id="B9Z0N8"/>
<reference evidence="6 7" key="1">
    <citation type="submission" date="2009-02" db="EMBL/GenBank/DDBJ databases">
        <title>Sequencing of the draft genome and assembly of Lutiella nitroferrum 2002.</title>
        <authorList>
            <consortium name="US DOE Joint Genome Institute (JGI-PGF)"/>
            <person name="Lucas S."/>
            <person name="Copeland A."/>
            <person name="Lapidus A."/>
            <person name="Glavina del Rio T."/>
            <person name="Tice H."/>
            <person name="Bruce D."/>
            <person name="Goodwin L."/>
            <person name="Pitluck S."/>
            <person name="Larimer F."/>
            <person name="Land M.L."/>
            <person name="Hauser L."/>
            <person name="Coates J.D."/>
        </authorList>
    </citation>
    <scope>NUCLEOTIDE SEQUENCE [LARGE SCALE GENOMIC DNA]</scope>
    <source>
        <strain evidence="6 7">2002</strain>
    </source>
</reference>
<dbReference type="EMBL" id="ACIS01000002">
    <property type="protein sequence ID" value="EEG09644.1"/>
    <property type="molecule type" value="Genomic_DNA"/>
</dbReference>
<sequence>MEIKFLETYLAVVDAGSVAAAARILDVAPTTIAQQIKALEKEVGCRLLGRVGHTAKPTEAGYRMLDRARLVVREAKDMCTVAASDALPAGPLRLGATYSALMGLLPPALREWNRRYTDIEIFIQPGDSVPLVQRVADSDVDAAVIGDPLFPFPKSCDWALLREEPLVLVTPASMRVDDPLDVIAREPFIRFDRSFMVGKLVDIFLQQHGINPKAQFELDGTEVIAKFVAEGLGVSILPKCPQVVAQDAGTRYWPLPEPCPTRNVGLLWLRSSVRAPLSVALRDILLESP</sequence>
<evidence type="ECO:0000256" key="2">
    <source>
        <dbReference type="ARBA" id="ARBA00023015"/>
    </source>
</evidence>
<dbReference type="Gene3D" id="1.10.10.10">
    <property type="entry name" value="Winged helix-like DNA-binding domain superfamily/Winged helix DNA-binding domain"/>
    <property type="match status" value="1"/>
</dbReference>
<dbReference type="PROSITE" id="PS50931">
    <property type="entry name" value="HTH_LYSR"/>
    <property type="match status" value="1"/>
</dbReference>
<evidence type="ECO:0000256" key="1">
    <source>
        <dbReference type="ARBA" id="ARBA00009437"/>
    </source>
</evidence>
<dbReference type="PANTHER" id="PTHR30346">
    <property type="entry name" value="TRANSCRIPTIONAL DUAL REGULATOR HCAR-RELATED"/>
    <property type="match status" value="1"/>
</dbReference>
<evidence type="ECO:0000259" key="5">
    <source>
        <dbReference type="PROSITE" id="PS50931"/>
    </source>
</evidence>
<dbReference type="InterPro" id="IPR000847">
    <property type="entry name" value="LysR_HTH_N"/>
</dbReference>
<proteinExistence type="inferred from homology"/>
<evidence type="ECO:0000313" key="7">
    <source>
        <dbReference type="Proteomes" id="UP000003165"/>
    </source>
</evidence>
<organism evidence="6 7">
    <name type="scientific">Pseudogulbenkiania ferrooxidans 2002</name>
    <dbReference type="NCBI Taxonomy" id="279714"/>
    <lineage>
        <taxon>Bacteria</taxon>
        <taxon>Pseudomonadati</taxon>
        <taxon>Pseudomonadota</taxon>
        <taxon>Betaproteobacteria</taxon>
        <taxon>Neisseriales</taxon>
        <taxon>Chromobacteriaceae</taxon>
        <taxon>Pseudogulbenkiania</taxon>
    </lineage>
</organism>
<dbReference type="PANTHER" id="PTHR30346:SF28">
    <property type="entry name" value="HTH-TYPE TRANSCRIPTIONAL REGULATOR CYNR"/>
    <property type="match status" value="1"/>
</dbReference>